<accession>A0A1Y2DLY8</accession>
<feature type="transmembrane region" description="Helical" evidence="7">
    <location>
        <begin position="340"/>
        <end position="361"/>
    </location>
</feature>
<name>A0A1Y2DLY8_9PEZI</name>
<feature type="region of interest" description="Disordered" evidence="6">
    <location>
        <begin position="1"/>
        <end position="60"/>
    </location>
</feature>
<dbReference type="EMBL" id="MCFJ01000012">
    <property type="protein sequence ID" value="ORY60282.1"/>
    <property type="molecule type" value="Genomic_DNA"/>
</dbReference>
<dbReference type="RefSeq" id="XP_040712716.1">
    <property type="nucleotide sequence ID" value="XM_040856537.1"/>
</dbReference>
<organism evidence="9 10">
    <name type="scientific">Pseudomassariella vexata</name>
    <dbReference type="NCBI Taxonomy" id="1141098"/>
    <lineage>
        <taxon>Eukaryota</taxon>
        <taxon>Fungi</taxon>
        <taxon>Dikarya</taxon>
        <taxon>Ascomycota</taxon>
        <taxon>Pezizomycotina</taxon>
        <taxon>Sordariomycetes</taxon>
        <taxon>Xylariomycetidae</taxon>
        <taxon>Amphisphaeriales</taxon>
        <taxon>Pseudomassariaceae</taxon>
        <taxon>Pseudomassariella</taxon>
    </lineage>
</organism>
<dbReference type="Gene3D" id="1.20.1720.10">
    <property type="entry name" value="Multidrug resistance protein D"/>
    <property type="match status" value="1"/>
</dbReference>
<dbReference type="AlphaFoldDB" id="A0A1Y2DLY8"/>
<dbReference type="GO" id="GO:0022857">
    <property type="term" value="F:transmembrane transporter activity"/>
    <property type="evidence" value="ECO:0007669"/>
    <property type="project" value="InterPro"/>
</dbReference>
<evidence type="ECO:0000256" key="7">
    <source>
        <dbReference type="SAM" id="Phobius"/>
    </source>
</evidence>
<proteinExistence type="predicted"/>
<evidence type="ECO:0000256" key="6">
    <source>
        <dbReference type="SAM" id="MobiDB-lite"/>
    </source>
</evidence>
<dbReference type="PANTHER" id="PTHR42718:SF9">
    <property type="entry name" value="MAJOR FACILITATOR SUPERFAMILY MULTIDRUG TRANSPORTER MFSC"/>
    <property type="match status" value="1"/>
</dbReference>
<evidence type="ECO:0000256" key="1">
    <source>
        <dbReference type="ARBA" id="ARBA00004141"/>
    </source>
</evidence>
<comment type="subcellular location">
    <subcellularLocation>
        <location evidence="1">Membrane</location>
        <topology evidence="1">Multi-pass membrane protein</topology>
    </subcellularLocation>
</comment>
<feature type="transmembrane region" description="Helical" evidence="7">
    <location>
        <begin position="110"/>
        <end position="127"/>
    </location>
</feature>
<feature type="transmembrane region" description="Helical" evidence="7">
    <location>
        <begin position="139"/>
        <end position="157"/>
    </location>
</feature>
<dbReference type="SUPFAM" id="SSF103473">
    <property type="entry name" value="MFS general substrate transporter"/>
    <property type="match status" value="2"/>
</dbReference>
<keyword evidence="2" id="KW-0813">Transport</keyword>
<evidence type="ECO:0000256" key="4">
    <source>
        <dbReference type="ARBA" id="ARBA00022989"/>
    </source>
</evidence>
<gene>
    <name evidence="9" type="ORF">BCR38DRAFT_350060</name>
</gene>
<evidence type="ECO:0000313" key="10">
    <source>
        <dbReference type="Proteomes" id="UP000193689"/>
    </source>
</evidence>
<dbReference type="OrthoDB" id="440755at2759"/>
<dbReference type="GO" id="GO:0016020">
    <property type="term" value="C:membrane"/>
    <property type="evidence" value="ECO:0007669"/>
    <property type="project" value="UniProtKB-SubCell"/>
</dbReference>
<dbReference type="Proteomes" id="UP000193689">
    <property type="component" value="Unassembled WGS sequence"/>
</dbReference>
<keyword evidence="10" id="KW-1185">Reference proteome</keyword>
<evidence type="ECO:0000256" key="2">
    <source>
        <dbReference type="ARBA" id="ARBA00022448"/>
    </source>
</evidence>
<sequence>MVTEVPSDTLEIKKAEDNHHTATSATPASGRDPARGGVGNKRDNEKTDEDDRSSSRSEEASELPFSKARCIALVACVTGASFLNTLSIQAVVIILPTIGEDLGIPESRQQWVISAYSLTFGCFLLLWGRIADIWGKRLIFILGSAFVAVTMIINPFLPSEILFNLFRGLQGLGAAANVPTAIGILGVTFPPGKAKNYAFSAYAAGAPLGSVFGNLLAGFIASYTNWKWVFGALAALAVAVTAAGIFFIPPPPPKTIASTGSVSLARSVDWFGGFLITAGILALLFALTEGNVVGWDTVWIYMLIVIALILIGIFVAWQYYQEKHTSRPPLMKVTIFKNKLFSVAMVIMAMFFASFNDFLIYATYFWQEYQNLGPLQTTLRFIPTGVCGIIVAFIMSRLISKVPTYMLLMFGNLAVAISCLLFAITIPSNTSYFAVGLPAMILSVVGADATWPCLTLFTSKSLPSEDQALGGALINASGQIGRAIGLAITTALQTAVMAKQRGLPVESVGKIGAWDPTSLVAIRAANWFNFALSLCCMVLVGLAFRGTGIVGKIEKRSGRVRGQERIVDEEDSRRP</sequence>
<dbReference type="InParanoid" id="A0A1Y2DLY8"/>
<feature type="transmembrane region" description="Helical" evidence="7">
    <location>
        <begin position="201"/>
        <end position="222"/>
    </location>
</feature>
<keyword evidence="4 7" id="KW-1133">Transmembrane helix</keyword>
<protein>
    <submittedName>
        <fullName evidence="9">Drug resistance protein</fullName>
    </submittedName>
</protein>
<dbReference type="Pfam" id="PF07690">
    <property type="entry name" value="MFS_1"/>
    <property type="match status" value="1"/>
</dbReference>
<feature type="transmembrane region" description="Helical" evidence="7">
    <location>
        <begin position="169"/>
        <end position="189"/>
    </location>
</feature>
<keyword evidence="5 7" id="KW-0472">Membrane</keyword>
<feature type="transmembrane region" description="Helical" evidence="7">
    <location>
        <begin position="299"/>
        <end position="320"/>
    </location>
</feature>
<dbReference type="InterPro" id="IPR036259">
    <property type="entry name" value="MFS_trans_sf"/>
</dbReference>
<dbReference type="InterPro" id="IPR011701">
    <property type="entry name" value="MFS"/>
</dbReference>
<feature type="transmembrane region" description="Helical" evidence="7">
    <location>
        <begin position="527"/>
        <end position="551"/>
    </location>
</feature>
<keyword evidence="3 7" id="KW-0812">Transmembrane</keyword>
<feature type="transmembrane region" description="Helical" evidence="7">
    <location>
        <begin position="268"/>
        <end position="287"/>
    </location>
</feature>
<reference evidence="9 10" key="1">
    <citation type="submission" date="2016-07" db="EMBL/GenBank/DDBJ databases">
        <title>Pervasive Adenine N6-methylation of Active Genes in Fungi.</title>
        <authorList>
            <consortium name="DOE Joint Genome Institute"/>
            <person name="Mondo S.J."/>
            <person name="Dannebaum R.O."/>
            <person name="Kuo R.C."/>
            <person name="Labutti K."/>
            <person name="Haridas S."/>
            <person name="Kuo A."/>
            <person name="Salamov A."/>
            <person name="Ahrendt S.R."/>
            <person name="Lipzen A."/>
            <person name="Sullivan W."/>
            <person name="Andreopoulos W.B."/>
            <person name="Clum A."/>
            <person name="Lindquist E."/>
            <person name="Daum C."/>
            <person name="Ramamoorthy G.K."/>
            <person name="Gryganskyi A."/>
            <person name="Culley D."/>
            <person name="Magnuson J.K."/>
            <person name="James T.Y."/>
            <person name="O'Malley M.A."/>
            <person name="Stajich J.E."/>
            <person name="Spatafora J.W."/>
            <person name="Visel A."/>
            <person name="Grigoriev I.V."/>
        </authorList>
    </citation>
    <scope>NUCLEOTIDE SEQUENCE [LARGE SCALE GENOMIC DNA]</scope>
    <source>
        <strain evidence="9 10">CBS 129021</strain>
    </source>
</reference>
<feature type="transmembrane region" description="Helical" evidence="7">
    <location>
        <begin position="406"/>
        <end position="426"/>
    </location>
</feature>
<evidence type="ECO:0000259" key="8">
    <source>
        <dbReference type="PROSITE" id="PS50850"/>
    </source>
</evidence>
<dbReference type="PANTHER" id="PTHR42718">
    <property type="entry name" value="MAJOR FACILITATOR SUPERFAMILY MULTIDRUG TRANSPORTER MFSC"/>
    <property type="match status" value="1"/>
</dbReference>
<feature type="transmembrane region" description="Helical" evidence="7">
    <location>
        <begin position="381"/>
        <end position="399"/>
    </location>
</feature>
<feature type="domain" description="Major facilitator superfamily (MFS) profile" evidence="8">
    <location>
        <begin position="73"/>
        <end position="548"/>
    </location>
</feature>
<dbReference type="Gene3D" id="1.20.1250.20">
    <property type="entry name" value="MFS general substrate transporter like domains"/>
    <property type="match status" value="1"/>
</dbReference>
<feature type="transmembrane region" description="Helical" evidence="7">
    <location>
        <begin position="71"/>
        <end position="98"/>
    </location>
</feature>
<comment type="caution">
    <text evidence="9">The sequence shown here is derived from an EMBL/GenBank/DDBJ whole genome shotgun (WGS) entry which is preliminary data.</text>
</comment>
<evidence type="ECO:0000313" key="9">
    <source>
        <dbReference type="EMBL" id="ORY60282.1"/>
    </source>
</evidence>
<evidence type="ECO:0000256" key="5">
    <source>
        <dbReference type="ARBA" id="ARBA00023136"/>
    </source>
</evidence>
<feature type="compositionally biased region" description="Basic and acidic residues" evidence="6">
    <location>
        <begin position="10"/>
        <end position="20"/>
    </location>
</feature>
<dbReference type="InterPro" id="IPR020846">
    <property type="entry name" value="MFS_dom"/>
</dbReference>
<evidence type="ECO:0000256" key="3">
    <source>
        <dbReference type="ARBA" id="ARBA00022692"/>
    </source>
</evidence>
<dbReference type="PROSITE" id="PS50850">
    <property type="entry name" value="MFS"/>
    <property type="match status" value="1"/>
</dbReference>
<dbReference type="GeneID" id="63772749"/>
<feature type="transmembrane region" description="Helical" evidence="7">
    <location>
        <begin position="228"/>
        <end position="248"/>
    </location>
</feature>